<feature type="domain" description="PAS" evidence="13">
    <location>
        <begin position="418"/>
        <end position="472"/>
    </location>
</feature>
<dbReference type="RefSeq" id="WP_379756571.1">
    <property type="nucleotide sequence ID" value="NZ_JBHSMR010000013.1"/>
</dbReference>
<reference evidence="16" key="1">
    <citation type="journal article" date="2019" name="Int. J. Syst. Evol. Microbiol.">
        <title>The Global Catalogue of Microorganisms (GCM) 10K type strain sequencing project: providing services to taxonomists for standard genome sequencing and annotation.</title>
        <authorList>
            <consortium name="The Broad Institute Genomics Platform"/>
            <consortium name="The Broad Institute Genome Sequencing Center for Infectious Disease"/>
            <person name="Wu L."/>
            <person name="Ma J."/>
        </authorList>
    </citation>
    <scope>NUCLEOTIDE SEQUENCE [LARGE SCALE GENOMIC DNA]</scope>
    <source>
        <strain evidence="16">CCUG 43111</strain>
    </source>
</reference>
<feature type="transmembrane region" description="Helical" evidence="11">
    <location>
        <begin position="25"/>
        <end position="45"/>
    </location>
</feature>
<keyword evidence="15" id="KW-0067">ATP-binding</keyword>
<comment type="caution">
    <text evidence="15">The sequence shown here is derived from an EMBL/GenBank/DDBJ whole genome shotgun (WGS) entry which is preliminary data.</text>
</comment>
<evidence type="ECO:0000256" key="5">
    <source>
        <dbReference type="ARBA" id="ARBA00022553"/>
    </source>
</evidence>
<evidence type="ECO:0000259" key="13">
    <source>
        <dbReference type="PROSITE" id="PS50112"/>
    </source>
</evidence>
<dbReference type="PRINTS" id="PR00344">
    <property type="entry name" value="BCTRLSENSOR"/>
</dbReference>
<dbReference type="Pfam" id="PF00989">
    <property type="entry name" value="PAS"/>
    <property type="match status" value="1"/>
</dbReference>
<dbReference type="InterPro" id="IPR036097">
    <property type="entry name" value="HisK_dim/P_sf"/>
</dbReference>
<dbReference type="PANTHER" id="PTHR43047:SF72">
    <property type="entry name" value="OSMOSENSING HISTIDINE PROTEIN KINASE SLN1"/>
    <property type="match status" value="1"/>
</dbReference>
<protein>
    <recommendedName>
        <fullName evidence="3">histidine kinase</fullName>
        <ecNumber evidence="3">2.7.13.3</ecNumber>
    </recommendedName>
</protein>
<feature type="domain" description="HAMP" evidence="14">
    <location>
        <begin position="335"/>
        <end position="388"/>
    </location>
</feature>
<accession>A0ABW0MRW2</accession>
<evidence type="ECO:0000256" key="11">
    <source>
        <dbReference type="SAM" id="Phobius"/>
    </source>
</evidence>
<dbReference type="InterPro" id="IPR035965">
    <property type="entry name" value="PAS-like_dom_sf"/>
</dbReference>
<dbReference type="Gene3D" id="1.10.287.130">
    <property type="match status" value="1"/>
</dbReference>
<proteinExistence type="predicted"/>
<evidence type="ECO:0000256" key="1">
    <source>
        <dbReference type="ARBA" id="ARBA00000085"/>
    </source>
</evidence>
<evidence type="ECO:0000256" key="10">
    <source>
        <dbReference type="ARBA" id="ARBA00023136"/>
    </source>
</evidence>
<comment type="catalytic activity">
    <reaction evidence="1">
        <text>ATP + protein L-histidine = ADP + protein N-phospho-L-histidine.</text>
        <dbReference type="EC" id="2.7.13.3"/>
    </reaction>
</comment>
<gene>
    <name evidence="15" type="ORF">ACFPQ5_14025</name>
</gene>
<dbReference type="InterPro" id="IPR003661">
    <property type="entry name" value="HisK_dim/P_dom"/>
</dbReference>
<dbReference type="InterPro" id="IPR033479">
    <property type="entry name" value="dCache_1"/>
</dbReference>
<dbReference type="InterPro" id="IPR004358">
    <property type="entry name" value="Sig_transdc_His_kin-like_C"/>
</dbReference>
<dbReference type="Gene3D" id="6.10.340.10">
    <property type="match status" value="1"/>
</dbReference>
<keyword evidence="6" id="KW-0808">Transferase</keyword>
<keyword evidence="9 11" id="KW-1133">Transmembrane helix</keyword>
<dbReference type="Gene3D" id="3.30.565.10">
    <property type="entry name" value="Histidine kinase-like ATPase, C-terminal domain"/>
    <property type="match status" value="1"/>
</dbReference>
<keyword evidence="15" id="KW-0547">Nucleotide-binding</keyword>
<evidence type="ECO:0000256" key="3">
    <source>
        <dbReference type="ARBA" id="ARBA00012438"/>
    </source>
</evidence>
<evidence type="ECO:0000313" key="16">
    <source>
        <dbReference type="Proteomes" id="UP001596101"/>
    </source>
</evidence>
<evidence type="ECO:0000256" key="4">
    <source>
        <dbReference type="ARBA" id="ARBA00022475"/>
    </source>
</evidence>
<evidence type="ECO:0000256" key="6">
    <source>
        <dbReference type="ARBA" id="ARBA00022679"/>
    </source>
</evidence>
<dbReference type="InterPro" id="IPR003660">
    <property type="entry name" value="HAMP_dom"/>
</dbReference>
<evidence type="ECO:0000256" key="2">
    <source>
        <dbReference type="ARBA" id="ARBA00004651"/>
    </source>
</evidence>
<dbReference type="Proteomes" id="UP001596101">
    <property type="component" value="Unassembled WGS sequence"/>
</dbReference>
<dbReference type="SMART" id="SM00388">
    <property type="entry name" value="HisKA"/>
    <property type="match status" value="1"/>
</dbReference>
<dbReference type="NCBIfam" id="TIGR00229">
    <property type="entry name" value="sensory_box"/>
    <property type="match status" value="1"/>
</dbReference>
<dbReference type="CDD" id="cd00130">
    <property type="entry name" value="PAS"/>
    <property type="match status" value="1"/>
</dbReference>
<evidence type="ECO:0000256" key="7">
    <source>
        <dbReference type="ARBA" id="ARBA00022692"/>
    </source>
</evidence>
<organism evidence="15 16">
    <name type="scientific">Massilia suwonensis</name>
    <dbReference type="NCBI Taxonomy" id="648895"/>
    <lineage>
        <taxon>Bacteria</taxon>
        <taxon>Pseudomonadati</taxon>
        <taxon>Pseudomonadota</taxon>
        <taxon>Betaproteobacteria</taxon>
        <taxon>Burkholderiales</taxon>
        <taxon>Oxalobacteraceae</taxon>
        <taxon>Telluria group</taxon>
        <taxon>Massilia</taxon>
    </lineage>
</organism>
<dbReference type="SMART" id="SM00387">
    <property type="entry name" value="HATPase_c"/>
    <property type="match status" value="1"/>
</dbReference>
<dbReference type="EC" id="2.7.13.3" evidence="3"/>
<evidence type="ECO:0000259" key="14">
    <source>
        <dbReference type="PROSITE" id="PS50885"/>
    </source>
</evidence>
<dbReference type="CDD" id="cd18774">
    <property type="entry name" value="PDC2_HK_sensor"/>
    <property type="match status" value="1"/>
</dbReference>
<dbReference type="SUPFAM" id="SSF55785">
    <property type="entry name" value="PYP-like sensor domain (PAS domain)"/>
    <property type="match status" value="1"/>
</dbReference>
<dbReference type="Pfam" id="PF02743">
    <property type="entry name" value="dCache_1"/>
    <property type="match status" value="1"/>
</dbReference>
<keyword evidence="4" id="KW-1003">Cell membrane</keyword>
<evidence type="ECO:0000256" key="9">
    <source>
        <dbReference type="ARBA" id="ARBA00022989"/>
    </source>
</evidence>
<dbReference type="EMBL" id="JBHSMR010000013">
    <property type="protein sequence ID" value="MFC5479311.1"/>
    <property type="molecule type" value="Genomic_DNA"/>
</dbReference>
<dbReference type="InterPro" id="IPR036890">
    <property type="entry name" value="HATPase_C_sf"/>
</dbReference>
<dbReference type="InterPro" id="IPR003594">
    <property type="entry name" value="HATPase_dom"/>
</dbReference>
<name>A0ABW0MRW2_9BURK</name>
<dbReference type="CDD" id="cd00082">
    <property type="entry name" value="HisKA"/>
    <property type="match status" value="1"/>
</dbReference>
<feature type="transmembrane region" description="Helical" evidence="11">
    <location>
        <begin position="315"/>
        <end position="337"/>
    </location>
</feature>
<dbReference type="InterPro" id="IPR005467">
    <property type="entry name" value="His_kinase_dom"/>
</dbReference>
<keyword evidence="10 11" id="KW-0472">Membrane</keyword>
<dbReference type="Pfam" id="PF00512">
    <property type="entry name" value="HisKA"/>
    <property type="match status" value="1"/>
</dbReference>
<keyword evidence="5" id="KW-0597">Phosphoprotein</keyword>
<dbReference type="InterPro" id="IPR013767">
    <property type="entry name" value="PAS_fold"/>
</dbReference>
<feature type="domain" description="Histidine kinase" evidence="12">
    <location>
        <begin position="550"/>
        <end position="771"/>
    </location>
</feature>
<dbReference type="SMART" id="SM00091">
    <property type="entry name" value="PAS"/>
    <property type="match status" value="1"/>
</dbReference>
<dbReference type="CDD" id="cd16922">
    <property type="entry name" value="HATPase_EvgS-ArcB-TorS-like"/>
    <property type="match status" value="1"/>
</dbReference>
<dbReference type="PROSITE" id="PS50109">
    <property type="entry name" value="HIS_KIN"/>
    <property type="match status" value="1"/>
</dbReference>
<dbReference type="InterPro" id="IPR000014">
    <property type="entry name" value="PAS"/>
</dbReference>
<dbReference type="SUPFAM" id="SSF47384">
    <property type="entry name" value="Homodimeric domain of signal transducing histidine kinase"/>
    <property type="match status" value="1"/>
</dbReference>
<dbReference type="PROSITE" id="PS50885">
    <property type="entry name" value="HAMP"/>
    <property type="match status" value="1"/>
</dbReference>
<evidence type="ECO:0000259" key="12">
    <source>
        <dbReference type="PROSITE" id="PS50109"/>
    </source>
</evidence>
<dbReference type="SUPFAM" id="SSF55874">
    <property type="entry name" value="ATPase domain of HSP90 chaperone/DNA topoisomerase II/histidine kinase"/>
    <property type="match status" value="1"/>
</dbReference>
<dbReference type="Pfam" id="PF02518">
    <property type="entry name" value="HATPase_c"/>
    <property type="match status" value="1"/>
</dbReference>
<keyword evidence="7 11" id="KW-0812">Transmembrane</keyword>
<sequence length="773" mass="83894">MDRSTSTSQPTPAAATARKPARHGLGTWLALAFSLLSIILTVLMVEVVDVAATGQIEASIGQGLRELAVQTADKLERGMYTRYREVRLLAQRRDLAPATNDLAERRAVLDSIKQSYEFYDWIGMAGLDGRVQVAAGGLLEGADVSQRPWFGNALKGIHVGDVHEAVLLAKLLPRQEGEPRRFVDVAFPYKDAQGKTIGVLGAHLSWQWARSIERSVIAPLSKRGKVDALIIGNNGTVLLGPSNLQGKKLDLASLRAAQRQDAGYLVERWPDGTSYLVGFSRGRGFESYPGLGWTVLVRQAELDAYAPARDLRRRALFSGLALAALFSIAGVVLARYITRPLGRLVSEAERIRGGENVPLVSGRGSYVEVETLSATLNALLSDLRQRRHELKGANATLEARVEARTRELEQALVAVRASEQRIGAIVEAAQDAFVGVDLRGLVTDWNSAAERMFGWKRSEVLGWPMPELIVPERFRPSTYKAIEMVRATGYSPLLERRVERLVIDRQGVEFPIEMTAGLASGGEGSFFAVFLHDISERRKVEKLKSEFVATVSHELRTPLTSIRASLSMLADGIAGDLPPDVAGLVMIAHDSCERLVRLVNDVLDIQKIEAGSMEFERHAQPLLPVAEHALAGMQGYAGQLGVTLQLECEEAAHALSAAIDHDRLVQVLTNLLSNAIKFSPRGGRVTLALCLHAGRARLSVRDQGGGIPEAFQPRVFQRFAQADGADTRQKGGTGLGLSISKSLVEEHGGQISFETAPGAGTTFHVDLPLAPSA</sequence>
<evidence type="ECO:0000256" key="8">
    <source>
        <dbReference type="ARBA" id="ARBA00022777"/>
    </source>
</evidence>
<dbReference type="PROSITE" id="PS50112">
    <property type="entry name" value="PAS"/>
    <property type="match status" value="1"/>
</dbReference>
<evidence type="ECO:0000313" key="15">
    <source>
        <dbReference type="EMBL" id="MFC5479311.1"/>
    </source>
</evidence>
<dbReference type="Gene3D" id="3.30.450.20">
    <property type="entry name" value="PAS domain"/>
    <property type="match status" value="2"/>
</dbReference>
<comment type="subcellular location">
    <subcellularLocation>
        <location evidence="2">Cell membrane</location>
        <topology evidence="2">Multi-pass membrane protein</topology>
    </subcellularLocation>
</comment>
<dbReference type="GO" id="GO:0005524">
    <property type="term" value="F:ATP binding"/>
    <property type="evidence" value="ECO:0007669"/>
    <property type="project" value="UniProtKB-KW"/>
</dbReference>
<dbReference type="PANTHER" id="PTHR43047">
    <property type="entry name" value="TWO-COMPONENT HISTIDINE PROTEIN KINASE"/>
    <property type="match status" value="1"/>
</dbReference>
<keyword evidence="8" id="KW-0418">Kinase</keyword>
<keyword evidence="16" id="KW-1185">Reference proteome</keyword>